<dbReference type="OrthoDB" id="9784at2157"/>
<dbReference type="InterPro" id="IPR051030">
    <property type="entry name" value="Vitamin_B12-ABC_binding"/>
</dbReference>
<name>A0A830F1U4_9EURY</name>
<accession>A0A830F1U4</accession>
<gene>
    <name evidence="3" type="ORF">GCM10009037_15000</name>
</gene>
<organism evidence="3 4">
    <name type="scientific">Halarchaeum grantii</name>
    <dbReference type="NCBI Taxonomy" id="1193105"/>
    <lineage>
        <taxon>Archaea</taxon>
        <taxon>Methanobacteriati</taxon>
        <taxon>Methanobacteriota</taxon>
        <taxon>Stenosarchaea group</taxon>
        <taxon>Halobacteria</taxon>
        <taxon>Halobacteriales</taxon>
        <taxon>Halobacteriaceae</taxon>
    </lineage>
</organism>
<dbReference type="Gene3D" id="3.40.50.1980">
    <property type="entry name" value="Nitrogenase molybdenum iron protein domain"/>
    <property type="match status" value="2"/>
</dbReference>
<dbReference type="InterPro" id="IPR002491">
    <property type="entry name" value="ABC_transptr_periplasmic_BD"/>
</dbReference>
<keyword evidence="1" id="KW-0732">Signal</keyword>
<reference evidence="3 4" key="1">
    <citation type="journal article" date="2019" name="Int. J. Syst. Evol. Microbiol.">
        <title>The Global Catalogue of Microorganisms (GCM) 10K type strain sequencing project: providing services to taxonomists for standard genome sequencing and annotation.</title>
        <authorList>
            <consortium name="The Broad Institute Genomics Platform"/>
            <consortium name="The Broad Institute Genome Sequencing Center for Infectious Disease"/>
            <person name="Wu L."/>
            <person name="Ma J."/>
        </authorList>
    </citation>
    <scope>NUCLEOTIDE SEQUENCE [LARGE SCALE GENOMIC DNA]</scope>
    <source>
        <strain evidence="3 4">JCM 19585</strain>
    </source>
</reference>
<dbReference type="PROSITE" id="PS50983">
    <property type="entry name" value="FE_B12_PBP"/>
    <property type="match status" value="1"/>
</dbReference>
<evidence type="ECO:0000313" key="3">
    <source>
        <dbReference type="EMBL" id="GGL32339.1"/>
    </source>
</evidence>
<dbReference type="InterPro" id="IPR054828">
    <property type="entry name" value="Vit_B12_bind_prot"/>
</dbReference>
<evidence type="ECO:0000313" key="4">
    <source>
        <dbReference type="Proteomes" id="UP000628840"/>
    </source>
</evidence>
<comment type="caution">
    <text evidence="3">The sequence shown here is derived from an EMBL/GenBank/DDBJ whole genome shotgun (WGS) entry which is preliminary data.</text>
</comment>
<evidence type="ECO:0000256" key="1">
    <source>
        <dbReference type="ARBA" id="ARBA00022729"/>
    </source>
</evidence>
<dbReference type="PANTHER" id="PTHR42860:SF1">
    <property type="entry name" value="VITAMIN B12-BINDING PROTEIN"/>
    <property type="match status" value="1"/>
</dbReference>
<dbReference type="SUPFAM" id="SSF53807">
    <property type="entry name" value="Helical backbone' metal receptor"/>
    <property type="match status" value="1"/>
</dbReference>
<proteinExistence type="predicted"/>
<protein>
    <submittedName>
        <fullName evidence="3">Cobalamin-binding protein</fullName>
    </submittedName>
</protein>
<sequence>MRVCSLAPAATATVVALGADPDLVGVTHNATVDVDAPAVGGWLNPDYDRLDDLDPDVVLTGDPLQRDVRDELRARGHAVHHHEPSRLDDVLAGFAARGEAVGCPEAGAELAASGRERVAAVEAAVADAERPRVYCEEWDDPPMAAGNWVPDAVRAAGGEHLLVPPGERSREVEGAAVEAADPDHVVAHYCGRGGRGERSTPDFDARGWDIDADVHVLDDALLNQPSPALLDGIEALAERLHPDRFA</sequence>
<evidence type="ECO:0000259" key="2">
    <source>
        <dbReference type="PROSITE" id="PS50983"/>
    </source>
</evidence>
<dbReference type="NCBIfam" id="NF038402">
    <property type="entry name" value="TroA_like"/>
    <property type="match status" value="1"/>
</dbReference>
<dbReference type="RefSeq" id="WP_188881869.1">
    <property type="nucleotide sequence ID" value="NZ_BMPF01000002.1"/>
</dbReference>
<feature type="domain" description="Fe/B12 periplasmic-binding" evidence="2">
    <location>
        <begin position="2"/>
        <end position="244"/>
    </location>
</feature>
<dbReference type="AlphaFoldDB" id="A0A830F1U4"/>
<dbReference type="Proteomes" id="UP000628840">
    <property type="component" value="Unassembled WGS sequence"/>
</dbReference>
<keyword evidence="4" id="KW-1185">Reference proteome</keyword>
<dbReference type="PANTHER" id="PTHR42860">
    <property type="entry name" value="VITAMIN B12-BINDING PROTEIN"/>
    <property type="match status" value="1"/>
</dbReference>
<dbReference type="EMBL" id="BMPF01000002">
    <property type="protein sequence ID" value="GGL32339.1"/>
    <property type="molecule type" value="Genomic_DNA"/>
</dbReference>
<dbReference type="Pfam" id="PF01497">
    <property type="entry name" value="Peripla_BP_2"/>
    <property type="match status" value="1"/>
</dbReference>